<keyword evidence="2" id="KW-1185">Reference proteome</keyword>
<evidence type="ECO:0008006" key="3">
    <source>
        <dbReference type="Google" id="ProtNLM"/>
    </source>
</evidence>
<dbReference type="RefSeq" id="WP_152574602.1">
    <property type="nucleotide sequence ID" value="NZ_VIKU02000003.1"/>
</dbReference>
<organism evidence="1 2">
    <name type="scientific">Pelagihabitans pacificus</name>
    <dbReference type="NCBI Taxonomy" id="2696054"/>
    <lineage>
        <taxon>Bacteria</taxon>
        <taxon>Pseudomonadati</taxon>
        <taxon>Bacteroidota</taxon>
        <taxon>Flavobacteriia</taxon>
        <taxon>Flavobacteriales</taxon>
        <taxon>Flavobacteriaceae</taxon>
        <taxon>Pelagihabitans</taxon>
    </lineage>
</organism>
<sequence length="294" mass="33517">MRISIFMISMIAIGAIVHGCNTKKQSSKDSEALIEEESFLGQKPPRLIPELFAPDLVSTNHLEIEAAIAPTMEEFYFIRQKKGEAPKSHLLTFENGKLQDVEVERPSGEVFISTDNRIMYLGNAYKERTDFGWTEEKSIGALFDKYSIMRLTASSDDTYYFDERDTIGTIRYSKMVDGQREIPRKLGEQINSGEFTSHPFIAPDESYLIWDSERDSGFGGSDLYISFRQDDGSWGPAINMGKEINTEIDDTYGSVTSDGKYFFFNRVDLGESFEESEANIFWVDAQVIKRLRNK</sequence>
<protein>
    <recommendedName>
        <fullName evidence="3">WD40-like Beta Propeller Repeat</fullName>
    </recommendedName>
</protein>
<dbReference type="Proteomes" id="UP000707206">
    <property type="component" value="Unassembled WGS sequence"/>
</dbReference>
<dbReference type="SUPFAM" id="SSF82171">
    <property type="entry name" value="DPP6 N-terminal domain-like"/>
    <property type="match status" value="1"/>
</dbReference>
<evidence type="ECO:0000313" key="1">
    <source>
        <dbReference type="EMBL" id="NHF60104.1"/>
    </source>
</evidence>
<gene>
    <name evidence="1" type="ORF">FK220_012170</name>
</gene>
<dbReference type="AlphaFoldDB" id="A0A967ATH7"/>
<reference evidence="1" key="2">
    <citation type="submission" date="2020-03" db="EMBL/GenBank/DDBJ databases">
        <title>Flavobacteriaceae bacterium strain TP-CH-4, a member of the family Flavobacteriaceae isolated from a deep-sea seamount.</title>
        <authorList>
            <person name="Zhang D.-C."/>
        </authorList>
    </citation>
    <scope>NUCLEOTIDE SEQUENCE</scope>
    <source>
        <strain evidence="1">TP-CH-4</strain>
    </source>
</reference>
<dbReference type="EMBL" id="VIKU02000003">
    <property type="protein sequence ID" value="NHF60104.1"/>
    <property type="molecule type" value="Genomic_DNA"/>
</dbReference>
<proteinExistence type="predicted"/>
<name>A0A967ATH7_9FLAO</name>
<evidence type="ECO:0000313" key="2">
    <source>
        <dbReference type="Proteomes" id="UP000707206"/>
    </source>
</evidence>
<reference evidence="1" key="1">
    <citation type="submission" date="2019-07" db="EMBL/GenBank/DDBJ databases">
        <authorList>
            <person name="De-Chao Zhang Q."/>
        </authorList>
    </citation>
    <scope>NUCLEOTIDE SEQUENCE</scope>
    <source>
        <strain evidence="1">TP-CH-4</strain>
    </source>
</reference>
<accession>A0A967ATH7</accession>
<dbReference type="Pfam" id="PF07676">
    <property type="entry name" value="PD40"/>
    <property type="match status" value="2"/>
</dbReference>
<comment type="caution">
    <text evidence="1">The sequence shown here is derived from an EMBL/GenBank/DDBJ whole genome shotgun (WGS) entry which is preliminary data.</text>
</comment>
<dbReference type="InterPro" id="IPR011659">
    <property type="entry name" value="WD40"/>
</dbReference>